<dbReference type="GO" id="GO:0003677">
    <property type="term" value="F:DNA binding"/>
    <property type="evidence" value="ECO:0007669"/>
    <property type="project" value="TreeGrafter"/>
</dbReference>
<proteinExistence type="predicted"/>
<feature type="domain" description="IclR-ED" evidence="4">
    <location>
        <begin position="293"/>
        <end position="479"/>
    </location>
</feature>
<dbReference type="SUPFAM" id="SSF55781">
    <property type="entry name" value="GAF domain-like"/>
    <property type="match status" value="1"/>
</dbReference>
<protein>
    <submittedName>
        <fullName evidence="5">HTH-type transcriptional regulator YiaJ</fullName>
    </submittedName>
</protein>
<dbReference type="InterPro" id="IPR014757">
    <property type="entry name" value="Tscrpt_reg_IclR_C"/>
</dbReference>
<reference evidence="5 6" key="1">
    <citation type="submission" date="2016-02" db="EMBL/GenBank/DDBJ databases">
        <title>Genome analysis of coral dinoflagellate symbionts highlights evolutionary adaptations to a symbiotic lifestyle.</title>
        <authorList>
            <person name="Aranda M."/>
            <person name="Li Y."/>
            <person name="Liew Y.J."/>
            <person name="Baumgarten S."/>
            <person name="Simakov O."/>
            <person name="Wilson M."/>
            <person name="Piel J."/>
            <person name="Ashoor H."/>
            <person name="Bougouffa S."/>
            <person name="Bajic V.B."/>
            <person name="Ryu T."/>
            <person name="Ravasi T."/>
            <person name="Bayer T."/>
            <person name="Micklem G."/>
            <person name="Kim H."/>
            <person name="Bhak J."/>
            <person name="Lajeunesse T.C."/>
            <person name="Voolstra C.R."/>
        </authorList>
    </citation>
    <scope>NUCLEOTIDE SEQUENCE [LARGE SCALE GENOMIC DNA]</scope>
    <source>
        <strain evidence="5 6">CCMP2467</strain>
    </source>
</reference>
<evidence type="ECO:0000313" key="5">
    <source>
        <dbReference type="EMBL" id="OLP76961.1"/>
    </source>
</evidence>
<evidence type="ECO:0000259" key="4">
    <source>
        <dbReference type="PROSITE" id="PS51078"/>
    </source>
</evidence>
<evidence type="ECO:0000256" key="2">
    <source>
        <dbReference type="ARBA" id="ARBA00023163"/>
    </source>
</evidence>
<dbReference type="PROSITE" id="PS51078">
    <property type="entry name" value="ICLR_ED"/>
    <property type="match status" value="1"/>
</dbReference>
<dbReference type="EMBL" id="LSRX01001877">
    <property type="protein sequence ID" value="OLP76961.1"/>
    <property type="molecule type" value="Genomic_DNA"/>
</dbReference>
<dbReference type="InterPro" id="IPR006016">
    <property type="entry name" value="UspA"/>
</dbReference>
<keyword evidence="6" id="KW-1185">Reference proteome</keyword>
<evidence type="ECO:0000256" key="3">
    <source>
        <dbReference type="SAM" id="MobiDB-lite"/>
    </source>
</evidence>
<dbReference type="Gene3D" id="1.10.10.10">
    <property type="entry name" value="Winged helix-like DNA-binding domain superfamily/Winged helix DNA-binding domain"/>
    <property type="match status" value="1"/>
</dbReference>
<dbReference type="PANTHER" id="PTHR30136">
    <property type="entry name" value="HELIX-TURN-HELIX TRANSCRIPTIONAL REGULATOR, ICLR FAMILY"/>
    <property type="match status" value="1"/>
</dbReference>
<name>A0A1Q9C221_SYMMI</name>
<evidence type="ECO:0000313" key="6">
    <source>
        <dbReference type="Proteomes" id="UP000186817"/>
    </source>
</evidence>
<feature type="region of interest" description="Disordered" evidence="3">
    <location>
        <begin position="1"/>
        <end position="20"/>
    </location>
</feature>
<dbReference type="Proteomes" id="UP000186817">
    <property type="component" value="Unassembled WGS sequence"/>
</dbReference>
<accession>A0A1Q9C221</accession>
<dbReference type="Pfam" id="PF01614">
    <property type="entry name" value="IclR_C"/>
    <property type="match status" value="1"/>
</dbReference>
<evidence type="ECO:0000256" key="1">
    <source>
        <dbReference type="ARBA" id="ARBA00023015"/>
    </source>
</evidence>
<organism evidence="5 6">
    <name type="scientific">Symbiodinium microadriaticum</name>
    <name type="common">Dinoflagellate</name>
    <name type="synonym">Zooxanthella microadriatica</name>
    <dbReference type="NCBI Taxonomy" id="2951"/>
    <lineage>
        <taxon>Eukaryota</taxon>
        <taxon>Sar</taxon>
        <taxon>Alveolata</taxon>
        <taxon>Dinophyceae</taxon>
        <taxon>Suessiales</taxon>
        <taxon>Symbiodiniaceae</taxon>
        <taxon>Symbiodinium</taxon>
    </lineage>
</organism>
<dbReference type="InterPro" id="IPR050707">
    <property type="entry name" value="HTH_MetabolicPath_Reg"/>
</dbReference>
<dbReference type="Gene3D" id="3.40.50.12370">
    <property type="match status" value="1"/>
</dbReference>
<gene>
    <name evidence="5" type="primary">yiaJ</name>
    <name evidence="5" type="ORF">AK812_SmicGene43045</name>
</gene>
<dbReference type="GO" id="GO:0003700">
    <property type="term" value="F:DNA-binding transcription factor activity"/>
    <property type="evidence" value="ECO:0007669"/>
    <property type="project" value="TreeGrafter"/>
</dbReference>
<dbReference type="GO" id="GO:0045892">
    <property type="term" value="P:negative regulation of DNA-templated transcription"/>
    <property type="evidence" value="ECO:0007669"/>
    <property type="project" value="TreeGrafter"/>
</dbReference>
<dbReference type="Gene3D" id="3.30.450.40">
    <property type="match status" value="1"/>
</dbReference>
<dbReference type="PANTHER" id="PTHR30136:SF8">
    <property type="entry name" value="TRANSCRIPTIONAL REGULATORY PROTEIN"/>
    <property type="match status" value="1"/>
</dbReference>
<dbReference type="Pfam" id="PF00582">
    <property type="entry name" value="Usp"/>
    <property type="match status" value="1"/>
</dbReference>
<comment type="caution">
    <text evidence="5">The sequence shown here is derived from an EMBL/GenBank/DDBJ whole genome shotgun (WGS) entry which is preliminary data.</text>
</comment>
<dbReference type="CDD" id="cd00293">
    <property type="entry name" value="USP-like"/>
    <property type="match status" value="1"/>
</dbReference>
<sequence length="483" mass="52005">MEGTAPPRRSRNDGNGAAEGATAEGKVMFIGKTLGERVLGLTEDLVKKLGVVRNAKIESSRELFEDVTNSLGLTDRAQFLMPETVGNLSLPEIARNFDFVVTGCQPKLPTDEFRAVSPDLLALQSGRPVLVVPDQFEAEQLGSHTLVAWDGKRAAARALNDAMNILEERPRKVSLLTVGDILPSFPEGTDIFTHLERHGVNVEKIACPKPTNSVAKTIQKTAAEIGAKLVVMGAYEHSKFSQDLFGGVTHELIRSTKAAEMVPAKAHRYLASFVATGLIVQDENTGLYDLGPLALDLGLASIRRLNVLEIAHPHMIELRDETGETTSLSVWGNFGPTLVRWVPSNAPVSISVNVGSVLPLLTSSNGRIFAAYSEPEKIEPMIEAELRQNMVSLEKAGLGTRKKIDELLKKTRERGISEAVGLVVPSISSLSCPVFDRENSITAALTVVGVTKTISTETDSSVAAKLRKTAATVSKKLGAKLES</sequence>
<dbReference type="SUPFAM" id="SSF52402">
    <property type="entry name" value="Adenine nucleotide alpha hydrolases-like"/>
    <property type="match status" value="1"/>
</dbReference>
<dbReference type="InterPro" id="IPR036388">
    <property type="entry name" value="WH-like_DNA-bd_sf"/>
</dbReference>
<keyword evidence="1" id="KW-0805">Transcription regulation</keyword>
<keyword evidence="2" id="KW-0804">Transcription</keyword>
<dbReference type="AlphaFoldDB" id="A0A1Q9C221"/>
<dbReference type="InterPro" id="IPR029016">
    <property type="entry name" value="GAF-like_dom_sf"/>
</dbReference>